<dbReference type="SUPFAM" id="SSF53098">
    <property type="entry name" value="Ribonuclease H-like"/>
    <property type="match status" value="1"/>
</dbReference>
<dbReference type="InterPro" id="IPR047201">
    <property type="entry name" value="ERI-1_3'hExo-like"/>
</dbReference>
<protein>
    <submittedName>
        <fullName evidence="5">Exonuclease domain-containing protein</fullName>
    </submittedName>
</protein>
<reference evidence="5 6" key="1">
    <citation type="submission" date="2020-08" db="EMBL/GenBank/DDBJ databases">
        <authorList>
            <person name="Liu C."/>
            <person name="Sun Q."/>
        </authorList>
    </citation>
    <scope>NUCLEOTIDE SEQUENCE [LARGE SCALE GENOMIC DNA]</scope>
    <source>
        <strain evidence="5 6">NSJ-18</strain>
    </source>
</reference>
<dbReference type="GO" id="GO:0004527">
    <property type="term" value="F:exonuclease activity"/>
    <property type="evidence" value="ECO:0007669"/>
    <property type="project" value="UniProtKB-KW"/>
</dbReference>
<feature type="domain" description="Exonuclease" evidence="4">
    <location>
        <begin position="2"/>
        <end position="188"/>
    </location>
</feature>
<evidence type="ECO:0000256" key="1">
    <source>
        <dbReference type="ARBA" id="ARBA00022722"/>
    </source>
</evidence>
<dbReference type="PANTHER" id="PTHR23044:SF61">
    <property type="entry name" value="3'-5' EXORIBONUCLEASE 1-RELATED"/>
    <property type="match status" value="1"/>
</dbReference>
<name>A0ABR7JMV8_9FIRM</name>
<dbReference type="InterPro" id="IPR012337">
    <property type="entry name" value="RNaseH-like_sf"/>
</dbReference>
<keyword evidence="1" id="KW-0540">Nuclease</keyword>
<keyword evidence="6" id="KW-1185">Reference proteome</keyword>
<dbReference type="RefSeq" id="WP_153972091.1">
    <property type="nucleotide sequence ID" value="NZ_JACRWE010000002.1"/>
</dbReference>
<dbReference type="Pfam" id="PF00929">
    <property type="entry name" value="RNase_T"/>
    <property type="match status" value="1"/>
</dbReference>
<evidence type="ECO:0000256" key="2">
    <source>
        <dbReference type="ARBA" id="ARBA00022801"/>
    </source>
</evidence>
<organism evidence="5 6">
    <name type="scientific">Romboutsia faecis</name>
    <dbReference type="NCBI Taxonomy" id="2764597"/>
    <lineage>
        <taxon>Bacteria</taxon>
        <taxon>Bacillati</taxon>
        <taxon>Bacillota</taxon>
        <taxon>Clostridia</taxon>
        <taxon>Peptostreptococcales</taxon>
        <taxon>Peptostreptococcaceae</taxon>
        <taxon>Romboutsia</taxon>
    </lineage>
</organism>
<evidence type="ECO:0000256" key="3">
    <source>
        <dbReference type="ARBA" id="ARBA00022839"/>
    </source>
</evidence>
<keyword evidence="3 5" id="KW-0269">Exonuclease</keyword>
<proteinExistence type="predicted"/>
<dbReference type="Proteomes" id="UP000609849">
    <property type="component" value="Unassembled WGS sequence"/>
</dbReference>
<dbReference type="InterPro" id="IPR051274">
    <property type="entry name" value="3-5_Exoribonuclease"/>
</dbReference>
<gene>
    <name evidence="5" type="ORF">H8923_05810</name>
</gene>
<dbReference type="PANTHER" id="PTHR23044">
    <property type="entry name" value="3'-5' EXONUCLEASE ERI1-RELATED"/>
    <property type="match status" value="1"/>
</dbReference>
<evidence type="ECO:0000313" key="6">
    <source>
        <dbReference type="Proteomes" id="UP000609849"/>
    </source>
</evidence>
<accession>A0ABR7JMV8</accession>
<dbReference type="EMBL" id="JACRWE010000002">
    <property type="protein sequence ID" value="MBC5996271.1"/>
    <property type="molecule type" value="Genomic_DNA"/>
</dbReference>
<evidence type="ECO:0000313" key="5">
    <source>
        <dbReference type="EMBL" id="MBC5996271.1"/>
    </source>
</evidence>
<sequence>MEYIVFDLEFNQGFDKTLNKTVSNERCPFEIIQIGAIKLDSNFNMIDTFNAYVKPEIYKDIHPFIQKMTGITKSDVKDASNFTQVYKEFKKFISSKKSVLCVWGTSDLKELYRNVNYYNLPSKTLPKSYINIQEYASRYFNNPTGKSIGLQNAISILGVEQNKSYHDALNDAYYTAQVFIKINSPDIVPDVYIYTPVKPAQSKRKTKKEIDYEKLFKEFEKILERQLTKEEKKIIDLAYKMGKTNQFVIETKDNKINYKKR</sequence>
<dbReference type="InterPro" id="IPR013520">
    <property type="entry name" value="Ribonucl_H"/>
</dbReference>
<keyword evidence="2" id="KW-0378">Hydrolase</keyword>
<comment type="caution">
    <text evidence="5">The sequence shown here is derived from an EMBL/GenBank/DDBJ whole genome shotgun (WGS) entry which is preliminary data.</text>
</comment>
<dbReference type="CDD" id="cd06133">
    <property type="entry name" value="ERI-1_3'hExo_like"/>
    <property type="match status" value="1"/>
</dbReference>
<dbReference type="SMART" id="SM00479">
    <property type="entry name" value="EXOIII"/>
    <property type="match status" value="1"/>
</dbReference>
<dbReference type="InterPro" id="IPR036397">
    <property type="entry name" value="RNaseH_sf"/>
</dbReference>
<evidence type="ECO:0000259" key="4">
    <source>
        <dbReference type="SMART" id="SM00479"/>
    </source>
</evidence>
<dbReference type="Gene3D" id="3.30.420.10">
    <property type="entry name" value="Ribonuclease H-like superfamily/Ribonuclease H"/>
    <property type="match status" value="1"/>
</dbReference>